<evidence type="ECO:0000313" key="14">
    <source>
        <dbReference type="EMBL" id="MEI5992968.1"/>
    </source>
</evidence>
<dbReference type="Pfam" id="PF07831">
    <property type="entry name" value="PYNP_C"/>
    <property type="match status" value="1"/>
</dbReference>
<gene>
    <name evidence="14" type="ORF">A5880_000507</name>
    <name evidence="15" type="ORF">A5880_002783</name>
</gene>
<comment type="catalytic activity">
    <reaction evidence="12">
        <text>thymidine + phosphate = 2-deoxy-alpha-D-ribose 1-phosphate + thymine</text>
        <dbReference type="Rhea" id="RHEA:16037"/>
        <dbReference type="ChEBI" id="CHEBI:17748"/>
        <dbReference type="ChEBI" id="CHEBI:17821"/>
        <dbReference type="ChEBI" id="CHEBI:43474"/>
        <dbReference type="ChEBI" id="CHEBI:57259"/>
        <dbReference type="EC" id="2.4.2.2"/>
    </reaction>
</comment>
<dbReference type="Pfam" id="PF00591">
    <property type="entry name" value="Glycos_transf_3"/>
    <property type="match status" value="1"/>
</dbReference>
<dbReference type="RefSeq" id="WP_086331976.1">
    <property type="nucleotide sequence ID" value="NZ_NGLE02000001.1"/>
</dbReference>
<keyword evidence="8" id="KW-0328">Glycosyltransferase</keyword>
<dbReference type="Gene3D" id="3.40.1030.10">
    <property type="entry name" value="Nucleoside phosphorylase/phosphoribosyltransferase catalytic domain"/>
    <property type="match status" value="1"/>
</dbReference>
<evidence type="ECO:0000256" key="10">
    <source>
        <dbReference type="ARBA" id="ARBA00022723"/>
    </source>
</evidence>
<comment type="cofactor">
    <cofactor evidence="2">
        <name>K(+)</name>
        <dbReference type="ChEBI" id="CHEBI:29103"/>
    </cofactor>
</comment>
<evidence type="ECO:0000256" key="1">
    <source>
        <dbReference type="ARBA" id="ARBA00001066"/>
    </source>
</evidence>
<dbReference type="FunFam" id="3.40.1030.10:FF:000003">
    <property type="entry name" value="Pyrimidine-nucleoside phosphorylase"/>
    <property type="match status" value="1"/>
</dbReference>
<dbReference type="EC" id="2.4.2.2" evidence="6"/>
<dbReference type="SUPFAM" id="SSF47648">
    <property type="entry name" value="Nucleoside phosphorylase/phosphoribosyltransferase N-terminal domain"/>
    <property type="match status" value="1"/>
</dbReference>
<dbReference type="GO" id="GO:0006213">
    <property type="term" value="P:pyrimidine nucleoside metabolic process"/>
    <property type="evidence" value="ECO:0007669"/>
    <property type="project" value="InterPro"/>
</dbReference>
<dbReference type="Gene3D" id="3.90.1170.30">
    <property type="entry name" value="Pyrimidine nucleoside phosphorylase-like, C-terminal domain"/>
    <property type="match status" value="1"/>
</dbReference>
<proteinExistence type="inferred from homology"/>
<dbReference type="SUPFAM" id="SSF52418">
    <property type="entry name" value="Nucleoside phosphorylase/phosphoribosyltransferase catalytic domain"/>
    <property type="match status" value="1"/>
</dbReference>
<dbReference type="Gene3D" id="1.20.970.10">
    <property type="entry name" value="Transferase, Pyrimidine Nucleoside Phosphorylase, Chain C"/>
    <property type="match status" value="1"/>
</dbReference>
<dbReference type="AlphaFoldDB" id="A0A242C6S5"/>
<dbReference type="InterPro" id="IPR035902">
    <property type="entry name" value="Nuc_phospho_transferase"/>
</dbReference>
<dbReference type="PANTHER" id="PTHR10515">
    <property type="entry name" value="THYMIDINE PHOSPHORYLASE"/>
    <property type="match status" value="1"/>
</dbReference>
<evidence type="ECO:0000259" key="13">
    <source>
        <dbReference type="SMART" id="SM00941"/>
    </source>
</evidence>
<comment type="catalytic activity">
    <reaction evidence="11">
        <text>uridine + phosphate = alpha-D-ribose 1-phosphate + uracil</text>
        <dbReference type="Rhea" id="RHEA:24388"/>
        <dbReference type="ChEBI" id="CHEBI:16704"/>
        <dbReference type="ChEBI" id="CHEBI:17568"/>
        <dbReference type="ChEBI" id="CHEBI:43474"/>
        <dbReference type="ChEBI" id="CHEBI:57720"/>
        <dbReference type="EC" id="2.4.2.2"/>
    </reaction>
</comment>
<keyword evidence="9" id="KW-0808">Transferase</keyword>
<sequence>MRMVDIIEKKRNGLELTKEEIQFFIDGYTNGTIPDYQASALLMAIYFQDMTDEERANLTLAMVDSGDVIDLSGIEGVKVDKHSTGGVGDTTTLVLAPLIAALDIPFAKMSGRGLGHTGGTLDKLESFDGFHIEISDEEFINIVNKDKIAVIGQSGNLTPADKKIYALRDVTGTVSSIPLIAGSIMSKKIAAGADAIVLDVKTGAGAFMKTEEDAEKLAEAMVRIGNLVGRKTMAIISDMSQPLGAAIGNSLEIKEAIDTLKGNGPEDLNELVLTLGSQMVVLAGKTDSLDEARKMLLGVIEDGSALDKFAIFVENQGGNPEWVKNPELLPQAEYTFEVTADKEGTVEEIIADAIGVAAMKLGAGRATKEDEIDLAVGLVLNKKIGDKVNVGDSLVTIHANKKDVSEVEAMIKENIKIGSKGQAPKLIYKQIS</sequence>
<keyword evidence="10" id="KW-0479">Metal-binding</keyword>
<evidence type="ECO:0000256" key="3">
    <source>
        <dbReference type="ARBA" id="ARBA00003877"/>
    </source>
</evidence>
<comment type="similarity">
    <text evidence="4">Belongs to the thymidine/pyrimidine-nucleoside phosphorylase family.</text>
</comment>
<accession>A0A242C6S5</accession>
<dbReference type="FunFam" id="1.20.970.10:FF:000002">
    <property type="entry name" value="Pyrimidine-nucleoside phosphorylase"/>
    <property type="match status" value="1"/>
</dbReference>
<dbReference type="PIRSF" id="PIRSF000478">
    <property type="entry name" value="TP_PyNP"/>
    <property type="match status" value="1"/>
</dbReference>
<comment type="caution">
    <text evidence="15">The sequence shown here is derived from an EMBL/GenBank/DDBJ whole genome shotgun (WGS) entry which is preliminary data.</text>
</comment>
<dbReference type="EMBL" id="NGLE01000004">
    <property type="protein sequence ID" value="OTO05610.1"/>
    <property type="molecule type" value="Genomic_DNA"/>
</dbReference>
<dbReference type="OrthoDB" id="9763887at2"/>
<dbReference type="InterPro" id="IPR000053">
    <property type="entry name" value="Thymidine/pyrmidine_PPase"/>
</dbReference>
<dbReference type="InterPro" id="IPR013102">
    <property type="entry name" value="PYNP_C"/>
</dbReference>
<feature type="domain" description="Pyrimidine nucleoside phosphorylase C-terminal" evidence="13">
    <location>
        <begin position="345"/>
        <end position="418"/>
    </location>
</feature>
<comment type="function">
    <text evidence="3">Catalyzes phosphorolysis of the pyrimidine nucleosides uridine, thymidine and 2'-deoxyuridine with the formation of the corresponding pyrimidine base and ribose-1-phosphate.</text>
</comment>
<dbReference type="SMART" id="SM00941">
    <property type="entry name" value="PYNP_C"/>
    <property type="match status" value="1"/>
</dbReference>
<dbReference type="NCBIfam" id="TIGR02644">
    <property type="entry name" value="Y_phosphoryl"/>
    <property type="match status" value="1"/>
</dbReference>
<dbReference type="InterPro" id="IPR017872">
    <property type="entry name" value="Pyrmidine_PPase_CS"/>
</dbReference>
<evidence type="ECO:0000256" key="11">
    <source>
        <dbReference type="ARBA" id="ARBA00048453"/>
    </source>
</evidence>
<dbReference type="InterPro" id="IPR018090">
    <property type="entry name" value="Pyrmidine_PPas_bac/euk"/>
</dbReference>
<dbReference type="InterPro" id="IPR036320">
    <property type="entry name" value="Glycosyl_Trfase_fam3_N_dom_sf"/>
</dbReference>
<dbReference type="EMBL" id="NGLE02000001">
    <property type="protein sequence ID" value="MEI5992968.1"/>
    <property type="molecule type" value="Genomic_DNA"/>
</dbReference>
<keyword evidence="16" id="KW-1185">Reference proteome</keyword>
<evidence type="ECO:0000313" key="16">
    <source>
        <dbReference type="Proteomes" id="UP000195139"/>
    </source>
</evidence>
<dbReference type="PROSITE" id="PS00647">
    <property type="entry name" value="THYMID_PHOSPHORYLASE"/>
    <property type="match status" value="1"/>
</dbReference>
<dbReference type="InterPro" id="IPR036566">
    <property type="entry name" value="PYNP-like_C_sf"/>
</dbReference>
<dbReference type="Proteomes" id="UP000195139">
    <property type="component" value="Unassembled WGS sequence"/>
</dbReference>
<dbReference type="STRING" id="1834181.A5880_002783"/>
<protein>
    <recommendedName>
        <fullName evidence="7">Pyrimidine-nucleoside phosphorylase</fullName>
        <ecNumber evidence="6">2.4.2.2</ecNumber>
    </recommendedName>
</protein>
<dbReference type="NCBIfam" id="NF004490">
    <property type="entry name" value="PRK05820.1"/>
    <property type="match status" value="1"/>
</dbReference>
<dbReference type="Pfam" id="PF02885">
    <property type="entry name" value="Glycos_trans_3N"/>
    <property type="match status" value="1"/>
</dbReference>
<dbReference type="GO" id="GO:0004645">
    <property type="term" value="F:1,4-alpha-oligoglucan phosphorylase activity"/>
    <property type="evidence" value="ECO:0007669"/>
    <property type="project" value="InterPro"/>
</dbReference>
<reference evidence="14 16" key="2">
    <citation type="submission" date="2018-07" db="EMBL/GenBank/DDBJ databases">
        <title>The Genome Sequence of Enterococcus sp. DIV0659b.</title>
        <authorList>
            <consortium name="The Broad Institute Genomics Platform"/>
            <consortium name="The Broad Institute Genomic Center for Infectious Diseases"/>
            <person name="Earl A."/>
            <person name="Manson A."/>
            <person name="Schwartman J."/>
            <person name="Gilmore M."/>
            <person name="Abouelleil A."/>
            <person name="Cao P."/>
            <person name="Chapman S."/>
            <person name="Cusick C."/>
            <person name="Shea T."/>
            <person name="Young S."/>
            <person name="Neafsey D."/>
            <person name="Nusbaum C."/>
            <person name="Birren B."/>
        </authorList>
    </citation>
    <scope>NUCLEOTIDE SEQUENCE [LARGE SCALE GENOMIC DNA]</scope>
    <source>
        <strain evidence="14 16">4G2_DIV0659</strain>
    </source>
</reference>
<comment type="subunit">
    <text evidence="5">Homodimer.</text>
</comment>
<organism evidence="15">
    <name type="scientific">Candidatus Enterococcus mansonii</name>
    <dbReference type="NCBI Taxonomy" id="1834181"/>
    <lineage>
        <taxon>Bacteria</taxon>
        <taxon>Bacillati</taxon>
        <taxon>Bacillota</taxon>
        <taxon>Bacilli</taxon>
        <taxon>Lactobacillales</taxon>
        <taxon>Enterococcaceae</taxon>
        <taxon>Enterococcus</taxon>
    </lineage>
</organism>
<dbReference type="InterPro" id="IPR017459">
    <property type="entry name" value="Glycosyl_Trfase_fam3_N_dom"/>
</dbReference>
<evidence type="ECO:0000256" key="5">
    <source>
        <dbReference type="ARBA" id="ARBA00011738"/>
    </source>
</evidence>
<dbReference type="NCBIfam" id="NF004747">
    <property type="entry name" value="PRK06078.1"/>
    <property type="match status" value="1"/>
</dbReference>
<comment type="catalytic activity">
    <reaction evidence="1">
        <text>2'-deoxyuridine + phosphate = 2-deoxy-alpha-D-ribose 1-phosphate + uracil</text>
        <dbReference type="Rhea" id="RHEA:22824"/>
        <dbReference type="ChEBI" id="CHEBI:16450"/>
        <dbReference type="ChEBI" id="CHEBI:17568"/>
        <dbReference type="ChEBI" id="CHEBI:43474"/>
        <dbReference type="ChEBI" id="CHEBI:57259"/>
        <dbReference type="EC" id="2.4.2.2"/>
    </reaction>
</comment>
<dbReference type="GO" id="GO:0046872">
    <property type="term" value="F:metal ion binding"/>
    <property type="evidence" value="ECO:0007669"/>
    <property type="project" value="UniProtKB-KW"/>
</dbReference>
<dbReference type="InterPro" id="IPR000312">
    <property type="entry name" value="Glycosyl_Trfase_fam3"/>
</dbReference>
<evidence type="ECO:0000256" key="7">
    <source>
        <dbReference type="ARBA" id="ARBA00014680"/>
    </source>
</evidence>
<evidence type="ECO:0000256" key="2">
    <source>
        <dbReference type="ARBA" id="ARBA00001958"/>
    </source>
</evidence>
<dbReference type="GO" id="GO:0005829">
    <property type="term" value="C:cytosol"/>
    <property type="evidence" value="ECO:0007669"/>
    <property type="project" value="TreeGrafter"/>
</dbReference>
<evidence type="ECO:0000256" key="9">
    <source>
        <dbReference type="ARBA" id="ARBA00022679"/>
    </source>
</evidence>
<evidence type="ECO:0000256" key="4">
    <source>
        <dbReference type="ARBA" id="ARBA00006915"/>
    </source>
</evidence>
<evidence type="ECO:0000256" key="6">
    <source>
        <dbReference type="ARBA" id="ARBA00011889"/>
    </source>
</evidence>
<name>A0A242C6S5_9ENTE</name>
<dbReference type="SUPFAM" id="SSF54680">
    <property type="entry name" value="Pyrimidine nucleoside phosphorylase C-terminal domain"/>
    <property type="match status" value="1"/>
</dbReference>
<reference evidence="15" key="1">
    <citation type="submission" date="2017-05" db="EMBL/GenBank/DDBJ databases">
        <title>The Genome Sequence of Enterococcus sp. 4G2_DIV0659.</title>
        <authorList>
            <consortium name="The Broad Institute Genomics Platform"/>
            <consortium name="The Broad Institute Genomic Center for Infectious Diseases"/>
            <person name="Earl A."/>
            <person name="Manson A."/>
            <person name="Schwartman J."/>
            <person name="Gilmore M."/>
            <person name="Abouelleil A."/>
            <person name="Cao P."/>
            <person name="Chapman S."/>
            <person name="Cusick C."/>
            <person name="Shea T."/>
            <person name="Young S."/>
            <person name="Neafsey D."/>
            <person name="Nusbaum C."/>
            <person name="Birren B."/>
        </authorList>
    </citation>
    <scope>NUCLEOTIDE SEQUENCE [LARGE SCALE GENOMIC DNA]</scope>
    <source>
        <strain evidence="15">4G2_DIV0659</strain>
    </source>
</reference>
<evidence type="ECO:0000313" key="15">
    <source>
        <dbReference type="EMBL" id="OTO05610.1"/>
    </source>
</evidence>
<evidence type="ECO:0000256" key="8">
    <source>
        <dbReference type="ARBA" id="ARBA00022676"/>
    </source>
</evidence>
<dbReference type="GO" id="GO:0006206">
    <property type="term" value="P:pyrimidine nucleobase metabolic process"/>
    <property type="evidence" value="ECO:0007669"/>
    <property type="project" value="InterPro"/>
</dbReference>
<dbReference type="PANTHER" id="PTHR10515:SF0">
    <property type="entry name" value="THYMIDINE PHOSPHORYLASE"/>
    <property type="match status" value="1"/>
</dbReference>
<dbReference type="GO" id="GO:0009032">
    <property type="term" value="F:thymidine phosphorylase activity"/>
    <property type="evidence" value="ECO:0007669"/>
    <property type="project" value="TreeGrafter"/>
</dbReference>
<evidence type="ECO:0000256" key="12">
    <source>
        <dbReference type="ARBA" id="ARBA00048525"/>
    </source>
</evidence>